<dbReference type="Proteomes" id="UP000295832">
    <property type="component" value="Unassembled WGS sequence"/>
</dbReference>
<reference evidence="1 2" key="1">
    <citation type="submission" date="2019-03" db="EMBL/GenBank/DDBJ databases">
        <title>Subsurface microbial communities from deep shales in Ohio and West Virginia, USA.</title>
        <authorList>
            <person name="Wrighton K."/>
        </authorList>
    </citation>
    <scope>NUCLEOTIDE SEQUENCE [LARGE SCALE GENOMIC DNA]</scope>
    <source>
        <strain evidence="1 2">MSL 6dP</strain>
    </source>
</reference>
<protein>
    <submittedName>
        <fullName evidence="1">Uncharacterized protein</fullName>
    </submittedName>
</protein>
<sequence>MLSGCFFTLGGEEQGIRNLKIKNINQFREIKDLEVFDFFF</sequence>
<accession>A0A4R8H166</accession>
<dbReference type="EMBL" id="SOEG01000003">
    <property type="protein sequence ID" value="TDX53247.1"/>
    <property type="molecule type" value="Genomic_DNA"/>
</dbReference>
<evidence type="ECO:0000313" key="2">
    <source>
        <dbReference type="Proteomes" id="UP000295832"/>
    </source>
</evidence>
<dbReference type="AlphaFoldDB" id="A0A4R8H166"/>
<evidence type="ECO:0000313" key="1">
    <source>
        <dbReference type="EMBL" id="TDX53247.1"/>
    </source>
</evidence>
<organism evidence="1 2">
    <name type="scientific">Orenia marismortui</name>
    <dbReference type="NCBI Taxonomy" id="46469"/>
    <lineage>
        <taxon>Bacteria</taxon>
        <taxon>Bacillati</taxon>
        <taxon>Bacillota</taxon>
        <taxon>Clostridia</taxon>
        <taxon>Halanaerobiales</taxon>
        <taxon>Halobacteroidaceae</taxon>
        <taxon>Orenia</taxon>
    </lineage>
</organism>
<proteinExistence type="predicted"/>
<comment type="caution">
    <text evidence="1">The sequence shown here is derived from an EMBL/GenBank/DDBJ whole genome shotgun (WGS) entry which is preliminary data.</text>
</comment>
<gene>
    <name evidence="1" type="ORF">C7959_10399</name>
</gene>
<keyword evidence="2" id="KW-1185">Reference proteome</keyword>
<name>A0A4R8H166_9FIRM</name>